<dbReference type="SUPFAM" id="SSF117281">
    <property type="entry name" value="Kelch motif"/>
    <property type="match status" value="1"/>
</dbReference>
<dbReference type="Gene3D" id="2.120.10.80">
    <property type="entry name" value="Kelch-type beta propeller"/>
    <property type="match status" value="1"/>
</dbReference>
<dbReference type="AlphaFoldDB" id="A0A9Q0KF67"/>
<dbReference type="InterPro" id="IPR006652">
    <property type="entry name" value="Kelch_1"/>
</dbReference>
<evidence type="ECO:0000313" key="4">
    <source>
        <dbReference type="Proteomes" id="UP001141806"/>
    </source>
</evidence>
<comment type="caution">
    <text evidence="3">The sequence shown here is derived from an EMBL/GenBank/DDBJ whole genome shotgun (WGS) entry which is preliminary data.</text>
</comment>
<gene>
    <name evidence="3" type="ORF">NE237_016063</name>
</gene>
<dbReference type="InterPro" id="IPR015915">
    <property type="entry name" value="Kelch-typ_b-propeller"/>
</dbReference>
<proteinExistence type="predicted"/>
<evidence type="ECO:0000256" key="2">
    <source>
        <dbReference type="ARBA" id="ARBA00022737"/>
    </source>
</evidence>
<sequence length="260" mass="28850">MGRAYPSREKKIDWLPSEYSAERGTLKGSFRLSPLPSVQFCSSGHHSPVRNCLNRMLFAVHGELLFVALSSSRDLWLSLPVLPSEIRRLAHFGVISAVGKLFVLGGGCDDVDPSTGDHYGIFATDEVIVAGGFTSYRKSISNAEIYDLQTDVWVPIPDLSQIHNSACSRVVIGGKLHVLHKGLSAMQVLDNVGGEWTVEDYGWLLGPMAIVRGELYVLSHGVILKQDKEQRLRKMVAAAPASALYFESRIGWVWNDWIRR</sequence>
<keyword evidence="4" id="KW-1185">Reference proteome</keyword>
<dbReference type="PANTHER" id="PTHR46344:SF21">
    <property type="entry name" value="F-BOX_KELCH-REPEAT PROTEIN SKIP30 ISOFORM X2"/>
    <property type="match status" value="1"/>
</dbReference>
<reference evidence="3" key="1">
    <citation type="journal article" date="2023" name="Plant J.">
        <title>The genome of the king protea, Protea cynaroides.</title>
        <authorList>
            <person name="Chang J."/>
            <person name="Duong T.A."/>
            <person name="Schoeman C."/>
            <person name="Ma X."/>
            <person name="Roodt D."/>
            <person name="Barker N."/>
            <person name="Li Z."/>
            <person name="Van de Peer Y."/>
            <person name="Mizrachi E."/>
        </authorList>
    </citation>
    <scope>NUCLEOTIDE SEQUENCE</scope>
    <source>
        <tissue evidence="3">Young leaves</tissue>
    </source>
</reference>
<accession>A0A9Q0KF67</accession>
<keyword evidence="2" id="KW-0677">Repeat</keyword>
<keyword evidence="1" id="KW-0880">Kelch repeat</keyword>
<dbReference type="EMBL" id="JAMYWD010000006">
    <property type="protein sequence ID" value="KAJ4969362.1"/>
    <property type="molecule type" value="Genomic_DNA"/>
</dbReference>
<dbReference type="PANTHER" id="PTHR46344">
    <property type="entry name" value="OS02G0202900 PROTEIN"/>
    <property type="match status" value="1"/>
</dbReference>
<dbReference type="Pfam" id="PF01344">
    <property type="entry name" value="Kelch_1"/>
    <property type="match status" value="1"/>
</dbReference>
<evidence type="ECO:0000256" key="1">
    <source>
        <dbReference type="ARBA" id="ARBA00022441"/>
    </source>
</evidence>
<evidence type="ECO:0000313" key="3">
    <source>
        <dbReference type="EMBL" id="KAJ4969362.1"/>
    </source>
</evidence>
<dbReference type="Proteomes" id="UP001141806">
    <property type="component" value="Unassembled WGS sequence"/>
</dbReference>
<organism evidence="3 4">
    <name type="scientific">Protea cynaroides</name>
    <dbReference type="NCBI Taxonomy" id="273540"/>
    <lineage>
        <taxon>Eukaryota</taxon>
        <taxon>Viridiplantae</taxon>
        <taxon>Streptophyta</taxon>
        <taxon>Embryophyta</taxon>
        <taxon>Tracheophyta</taxon>
        <taxon>Spermatophyta</taxon>
        <taxon>Magnoliopsida</taxon>
        <taxon>Proteales</taxon>
        <taxon>Proteaceae</taxon>
        <taxon>Protea</taxon>
    </lineage>
</organism>
<protein>
    <submittedName>
        <fullName evidence="3">Uncharacterized protein</fullName>
    </submittedName>
</protein>
<name>A0A9Q0KF67_9MAGN</name>
<dbReference type="OrthoDB" id="45365at2759"/>